<dbReference type="InterPro" id="IPR009011">
    <property type="entry name" value="Man6P_isomerase_rcpt-bd_dom_sf"/>
</dbReference>
<name>A0A820QJF1_9BILA</name>
<comment type="caution">
    <text evidence="2">The sequence shown here is derived from an EMBL/GenBank/DDBJ whole genome shotgun (WGS) entry which is preliminary data.</text>
</comment>
<dbReference type="GO" id="GO:0006491">
    <property type="term" value="P:N-glycan processing"/>
    <property type="evidence" value="ECO:0007669"/>
    <property type="project" value="TreeGrafter"/>
</dbReference>
<evidence type="ECO:0000259" key="1">
    <source>
        <dbReference type="Pfam" id="PF13015"/>
    </source>
</evidence>
<dbReference type="GO" id="GO:0017177">
    <property type="term" value="C:glucosidase II complex"/>
    <property type="evidence" value="ECO:0007669"/>
    <property type="project" value="TreeGrafter"/>
</dbReference>
<dbReference type="Gene3D" id="2.70.130.10">
    <property type="entry name" value="Mannose-6-phosphate receptor binding domain"/>
    <property type="match status" value="1"/>
</dbReference>
<evidence type="ECO:0000313" key="3">
    <source>
        <dbReference type="Proteomes" id="UP000663866"/>
    </source>
</evidence>
<feature type="non-terminal residue" evidence="2">
    <location>
        <position position="1"/>
    </location>
</feature>
<dbReference type="InterPro" id="IPR039794">
    <property type="entry name" value="Gtb1-like"/>
</dbReference>
<dbReference type="PANTHER" id="PTHR12630">
    <property type="entry name" value="N-LINKED OLIGOSACCHARIDE PROCESSING"/>
    <property type="match status" value="1"/>
</dbReference>
<proteinExistence type="predicted"/>
<dbReference type="SUPFAM" id="SSF50911">
    <property type="entry name" value="Mannose 6-phosphate receptor domain"/>
    <property type="match status" value="1"/>
</dbReference>
<dbReference type="PANTHER" id="PTHR12630:SF25">
    <property type="entry name" value="OS01G0752400 PROTEIN"/>
    <property type="match status" value="1"/>
</dbReference>
<dbReference type="EMBL" id="CAJOBG010042596">
    <property type="protein sequence ID" value="CAF4420163.1"/>
    <property type="molecule type" value="Genomic_DNA"/>
</dbReference>
<sequence length="100" mass="11830">NLRRQRNIDIGMHGEYSIFIVQCYYYNEREHIYRLCMFKNAKQIADSGARSFTVTFQCGIKHQIVDVAESTQCEYTMIFATPLARDEITAKESFRKYDEL</sequence>
<protein>
    <recommendedName>
        <fullName evidence="1">Glucosidase 2 subunit beta-like domain-containing protein</fullName>
    </recommendedName>
</protein>
<organism evidence="2 3">
    <name type="scientific">Rotaria magnacalcarata</name>
    <dbReference type="NCBI Taxonomy" id="392030"/>
    <lineage>
        <taxon>Eukaryota</taxon>
        <taxon>Metazoa</taxon>
        <taxon>Spiralia</taxon>
        <taxon>Gnathifera</taxon>
        <taxon>Rotifera</taxon>
        <taxon>Eurotatoria</taxon>
        <taxon>Bdelloidea</taxon>
        <taxon>Philodinida</taxon>
        <taxon>Philodinidae</taxon>
        <taxon>Rotaria</taxon>
    </lineage>
</organism>
<dbReference type="Proteomes" id="UP000663866">
    <property type="component" value="Unassembled WGS sequence"/>
</dbReference>
<reference evidence="2" key="1">
    <citation type="submission" date="2021-02" db="EMBL/GenBank/DDBJ databases">
        <authorList>
            <person name="Nowell W R."/>
        </authorList>
    </citation>
    <scope>NUCLEOTIDE SEQUENCE</scope>
</reference>
<keyword evidence="3" id="KW-1185">Reference proteome</keyword>
<gene>
    <name evidence="2" type="ORF">OVN521_LOCUS36042</name>
</gene>
<feature type="domain" description="Glucosidase 2 subunit beta-like" evidence="1">
    <location>
        <begin position="36"/>
        <end position="95"/>
    </location>
</feature>
<accession>A0A820QJF1</accession>
<dbReference type="AlphaFoldDB" id="A0A820QJF1"/>
<dbReference type="Pfam" id="PF13015">
    <property type="entry name" value="PRKCSH_1"/>
    <property type="match status" value="1"/>
</dbReference>
<evidence type="ECO:0000313" key="2">
    <source>
        <dbReference type="EMBL" id="CAF4420163.1"/>
    </source>
</evidence>
<dbReference type="InterPro" id="IPR036607">
    <property type="entry name" value="PRKCSH"/>
</dbReference>